<proteinExistence type="predicted"/>
<feature type="region of interest" description="Disordered" evidence="1">
    <location>
        <begin position="1"/>
        <end position="95"/>
    </location>
</feature>
<feature type="compositionally biased region" description="Acidic residues" evidence="1">
    <location>
        <begin position="74"/>
        <end position="88"/>
    </location>
</feature>
<dbReference type="EMBL" id="JABEVY010000101">
    <property type="protein sequence ID" value="KAF5250071.1"/>
    <property type="molecule type" value="Genomic_DNA"/>
</dbReference>
<feature type="compositionally biased region" description="Basic residues" evidence="1">
    <location>
        <begin position="20"/>
        <end position="32"/>
    </location>
</feature>
<sequence>MDRDIAFCPRSTAYDTGKPGRVHKQVLLHRRDKPTTSEYANQSMQIDLDNQDNQVFSREELQVKNNKANKSEDNLGDGEGEGDDDNDTTTESRFKSMDADEILKFAYDAATKAVGDPLPAQEPAHVKWNA</sequence>
<dbReference type="Proteomes" id="UP000573603">
    <property type="component" value="Unassembled WGS sequence"/>
</dbReference>
<name>A0A8H5E812_9HYPO</name>
<feature type="compositionally biased region" description="Polar residues" evidence="1">
    <location>
        <begin position="36"/>
        <end position="45"/>
    </location>
</feature>
<evidence type="ECO:0000313" key="3">
    <source>
        <dbReference type="Proteomes" id="UP000573603"/>
    </source>
</evidence>
<gene>
    <name evidence="2" type="ORF">FANTH_4673</name>
</gene>
<dbReference type="AlphaFoldDB" id="A0A8H5E812"/>
<comment type="caution">
    <text evidence="2">The sequence shown here is derived from an EMBL/GenBank/DDBJ whole genome shotgun (WGS) entry which is preliminary data.</text>
</comment>
<organism evidence="2 3">
    <name type="scientific">Fusarium anthophilum</name>
    <dbReference type="NCBI Taxonomy" id="48485"/>
    <lineage>
        <taxon>Eukaryota</taxon>
        <taxon>Fungi</taxon>
        <taxon>Dikarya</taxon>
        <taxon>Ascomycota</taxon>
        <taxon>Pezizomycotina</taxon>
        <taxon>Sordariomycetes</taxon>
        <taxon>Hypocreomycetidae</taxon>
        <taxon>Hypocreales</taxon>
        <taxon>Nectriaceae</taxon>
        <taxon>Fusarium</taxon>
        <taxon>Fusarium fujikuroi species complex</taxon>
    </lineage>
</organism>
<evidence type="ECO:0000256" key="1">
    <source>
        <dbReference type="SAM" id="MobiDB-lite"/>
    </source>
</evidence>
<evidence type="ECO:0000313" key="2">
    <source>
        <dbReference type="EMBL" id="KAF5250071.1"/>
    </source>
</evidence>
<reference evidence="2 3" key="1">
    <citation type="journal article" date="2020" name="BMC Genomics">
        <title>Correction to: Identification and distribution of gene clusters required for synthesis of sphingolipid metabolism inhibitors in diverse species of the filamentous fungus Fusarium.</title>
        <authorList>
            <person name="Kim H.S."/>
            <person name="Lohmar J.M."/>
            <person name="Busman M."/>
            <person name="Brown D.W."/>
            <person name="Naumann T.A."/>
            <person name="Divon H.H."/>
            <person name="Lysoe E."/>
            <person name="Uhlig S."/>
            <person name="Proctor R.H."/>
        </authorList>
    </citation>
    <scope>NUCLEOTIDE SEQUENCE [LARGE SCALE GENOMIC DNA]</scope>
    <source>
        <strain evidence="2 3">NRRL 25214</strain>
    </source>
</reference>
<accession>A0A8H5E812</accession>
<protein>
    <submittedName>
        <fullName evidence="2">Uncharacterized protein</fullName>
    </submittedName>
</protein>
<keyword evidence="3" id="KW-1185">Reference proteome</keyword>